<dbReference type="PANTHER" id="PTHR20854">
    <property type="entry name" value="INOSITOL MONOPHOSPHATASE"/>
    <property type="match status" value="1"/>
</dbReference>
<dbReference type="Pfam" id="PF00459">
    <property type="entry name" value="Inositol_P"/>
    <property type="match status" value="1"/>
</dbReference>
<dbReference type="InterPro" id="IPR020550">
    <property type="entry name" value="Inositol_monophosphatase_CS"/>
</dbReference>
<dbReference type="GO" id="GO:0046872">
    <property type="term" value="F:metal ion binding"/>
    <property type="evidence" value="ECO:0007669"/>
    <property type="project" value="UniProtKB-KW"/>
</dbReference>
<feature type="binding site" evidence="7">
    <location>
        <position position="217"/>
    </location>
    <ligand>
        <name>Mg(2+)</name>
        <dbReference type="ChEBI" id="CHEBI:18420"/>
        <label>1</label>
        <note>catalytic</note>
    </ligand>
</feature>
<feature type="binding site" evidence="7">
    <location>
        <position position="89"/>
    </location>
    <ligand>
        <name>Mg(2+)</name>
        <dbReference type="ChEBI" id="CHEBI:18420"/>
        <label>1</label>
        <note>catalytic</note>
    </ligand>
</feature>
<comment type="cofactor">
    <cofactor evidence="2 7">
        <name>Mg(2+)</name>
        <dbReference type="ChEBI" id="CHEBI:18420"/>
    </cofactor>
</comment>
<dbReference type="EC" id="3.1.3.25" evidence="3"/>
<dbReference type="InterPro" id="IPR020552">
    <property type="entry name" value="Inositol_monoPase_Li-sen"/>
</dbReference>
<dbReference type="PANTHER" id="PTHR20854:SF4">
    <property type="entry name" value="INOSITOL-1-MONOPHOSPHATASE-RELATED"/>
    <property type="match status" value="1"/>
</dbReference>
<dbReference type="SUPFAM" id="SSF56655">
    <property type="entry name" value="Carbohydrate phosphatase"/>
    <property type="match status" value="1"/>
</dbReference>
<dbReference type="RefSeq" id="WP_212919514.1">
    <property type="nucleotide sequence ID" value="NZ_BORP01000001.1"/>
</dbReference>
<comment type="catalytic activity">
    <reaction evidence="1">
        <text>a myo-inositol phosphate + H2O = myo-inositol + phosphate</text>
        <dbReference type="Rhea" id="RHEA:24056"/>
        <dbReference type="ChEBI" id="CHEBI:15377"/>
        <dbReference type="ChEBI" id="CHEBI:17268"/>
        <dbReference type="ChEBI" id="CHEBI:43474"/>
        <dbReference type="ChEBI" id="CHEBI:84139"/>
        <dbReference type="EC" id="3.1.3.25"/>
    </reaction>
</comment>
<dbReference type="GO" id="GO:0008934">
    <property type="term" value="F:inositol monophosphate 1-phosphatase activity"/>
    <property type="evidence" value="ECO:0007669"/>
    <property type="project" value="TreeGrafter"/>
</dbReference>
<feature type="binding site" evidence="7">
    <location>
        <position position="71"/>
    </location>
    <ligand>
        <name>Mg(2+)</name>
        <dbReference type="ChEBI" id="CHEBI:18420"/>
        <label>1</label>
        <note>catalytic</note>
    </ligand>
</feature>
<dbReference type="CDD" id="cd01637">
    <property type="entry name" value="IMPase_like"/>
    <property type="match status" value="1"/>
</dbReference>
<dbReference type="Gene3D" id="3.40.190.80">
    <property type="match status" value="1"/>
</dbReference>
<sequence>MDKLVREEIFNTAKSWILEAGNIIRNKINEPMEIGSKSNPNDLVTSVDRSTEEYFVNKIKSKYPKHLLLSEEGFGDNIQTVDGTIWIIDPIDGTMNFVQQKRNFAISIGIYHEGIGEIGLIYNVMEDILYTATRGEGAYKNGQKLPPLKSGVVLEESIVGLTHLWLCENPLVDERVMQELVQTARGSRTYGSAALEFAYVAEGVLEGYLTMSLSPWDIAAGMILVNEVGGVSTNLDGNVLDILKRDSVFTGHPEVHKRILEDFIKKGRK</sequence>
<organism evidence="8 9">
    <name type="scientific">Ornithinibacillus bavariensis</name>
    <dbReference type="NCBI Taxonomy" id="545502"/>
    <lineage>
        <taxon>Bacteria</taxon>
        <taxon>Bacillati</taxon>
        <taxon>Bacillota</taxon>
        <taxon>Bacilli</taxon>
        <taxon>Bacillales</taxon>
        <taxon>Bacillaceae</taxon>
        <taxon>Ornithinibacillus</taxon>
    </lineage>
</organism>
<evidence type="ECO:0000256" key="6">
    <source>
        <dbReference type="ARBA" id="ARBA00022842"/>
    </source>
</evidence>
<dbReference type="EMBL" id="BORP01000001">
    <property type="protein sequence ID" value="GIO26019.1"/>
    <property type="molecule type" value="Genomic_DNA"/>
</dbReference>
<feature type="binding site" evidence="7">
    <location>
        <position position="92"/>
    </location>
    <ligand>
        <name>Mg(2+)</name>
        <dbReference type="ChEBI" id="CHEBI:18420"/>
        <label>1</label>
        <note>catalytic</note>
    </ligand>
</feature>
<evidence type="ECO:0000256" key="7">
    <source>
        <dbReference type="PIRSR" id="PIRSR600760-2"/>
    </source>
</evidence>
<protein>
    <recommendedName>
        <fullName evidence="3">inositol-phosphate phosphatase</fullName>
        <ecNumber evidence="3">3.1.3.25</ecNumber>
    </recommendedName>
</protein>
<evidence type="ECO:0000256" key="3">
    <source>
        <dbReference type="ARBA" id="ARBA00013106"/>
    </source>
</evidence>
<dbReference type="GO" id="GO:0046854">
    <property type="term" value="P:phosphatidylinositol phosphate biosynthetic process"/>
    <property type="evidence" value="ECO:0007669"/>
    <property type="project" value="InterPro"/>
</dbReference>
<dbReference type="Gene3D" id="3.30.540.10">
    <property type="entry name" value="Fructose-1,6-Bisphosphatase, subunit A, domain 1"/>
    <property type="match status" value="1"/>
</dbReference>
<evidence type="ECO:0000256" key="1">
    <source>
        <dbReference type="ARBA" id="ARBA00001033"/>
    </source>
</evidence>
<evidence type="ECO:0000256" key="5">
    <source>
        <dbReference type="ARBA" id="ARBA00022801"/>
    </source>
</evidence>
<dbReference type="PROSITE" id="PS00630">
    <property type="entry name" value="IMP_2"/>
    <property type="match status" value="1"/>
</dbReference>
<dbReference type="GO" id="GO:0007165">
    <property type="term" value="P:signal transduction"/>
    <property type="evidence" value="ECO:0007669"/>
    <property type="project" value="TreeGrafter"/>
</dbReference>
<comment type="caution">
    <text evidence="8">The sequence shown here is derived from an EMBL/GenBank/DDBJ whole genome shotgun (WGS) entry which is preliminary data.</text>
</comment>
<dbReference type="FunFam" id="3.30.540.10:FF:000003">
    <property type="entry name" value="Inositol-1-monophosphatase"/>
    <property type="match status" value="1"/>
</dbReference>
<evidence type="ECO:0000256" key="2">
    <source>
        <dbReference type="ARBA" id="ARBA00001946"/>
    </source>
</evidence>
<gene>
    <name evidence="8" type="primary">suhB</name>
    <name evidence="8" type="ORF">J43TS3_06300</name>
</gene>
<name>A0A920C6D5_9BACI</name>
<dbReference type="PRINTS" id="PR00377">
    <property type="entry name" value="IMPHPHTASES"/>
</dbReference>
<keyword evidence="6 7" id="KW-0460">Magnesium</keyword>
<evidence type="ECO:0000256" key="4">
    <source>
        <dbReference type="ARBA" id="ARBA00022723"/>
    </source>
</evidence>
<dbReference type="GO" id="GO:0006020">
    <property type="term" value="P:inositol metabolic process"/>
    <property type="evidence" value="ECO:0007669"/>
    <property type="project" value="TreeGrafter"/>
</dbReference>
<dbReference type="InterPro" id="IPR000760">
    <property type="entry name" value="Inositol_monophosphatase-like"/>
</dbReference>
<keyword evidence="9" id="KW-1185">Reference proteome</keyword>
<accession>A0A920C6D5</accession>
<evidence type="ECO:0000313" key="8">
    <source>
        <dbReference type="EMBL" id="GIO26019.1"/>
    </source>
</evidence>
<evidence type="ECO:0000313" key="9">
    <source>
        <dbReference type="Proteomes" id="UP000676917"/>
    </source>
</evidence>
<keyword evidence="5" id="KW-0378">Hydrolase</keyword>
<proteinExistence type="predicted"/>
<feature type="binding site" evidence="7">
    <location>
        <position position="91"/>
    </location>
    <ligand>
        <name>Mg(2+)</name>
        <dbReference type="ChEBI" id="CHEBI:18420"/>
        <label>1</label>
        <note>catalytic</note>
    </ligand>
</feature>
<dbReference type="Proteomes" id="UP000676917">
    <property type="component" value="Unassembled WGS sequence"/>
</dbReference>
<dbReference type="PRINTS" id="PR00378">
    <property type="entry name" value="LIIMPHPHTASE"/>
</dbReference>
<reference evidence="8" key="1">
    <citation type="submission" date="2021-03" db="EMBL/GenBank/DDBJ databases">
        <title>Antimicrobial resistance genes in bacteria isolated from Japanese honey, and their potential for conferring macrolide and lincosamide resistance in the American foulbrood pathogen Paenibacillus larvae.</title>
        <authorList>
            <person name="Okamoto M."/>
            <person name="Kumagai M."/>
            <person name="Kanamori H."/>
            <person name="Takamatsu D."/>
        </authorList>
    </citation>
    <scope>NUCLEOTIDE SEQUENCE</scope>
    <source>
        <strain evidence="8">J43TS3</strain>
    </source>
</reference>
<dbReference type="AlphaFoldDB" id="A0A920C6D5"/>
<keyword evidence="4 7" id="KW-0479">Metal-binding</keyword>